<gene>
    <name evidence="8" type="ORF">SAMN04487960_102170</name>
</gene>
<dbReference type="RefSeq" id="WP_245725900.1">
    <property type="nucleotide sequence ID" value="NZ_FNNE01000002.1"/>
</dbReference>
<dbReference type="Proteomes" id="UP000199675">
    <property type="component" value="Unassembled WGS sequence"/>
</dbReference>
<dbReference type="Pfam" id="PF00892">
    <property type="entry name" value="EamA"/>
    <property type="match status" value="2"/>
</dbReference>
<evidence type="ECO:0000313" key="9">
    <source>
        <dbReference type="Proteomes" id="UP000199675"/>
    </source>
</evidence>
<keyword evidence="3 6" id="KW-0812">Transmembrane</keyword>
<keyword evidence="9" id="KW-1185">Reference proteome</keyword>
<feature type="transmembrane region" description="Helical" evidence="6">
    <location>
        <begin position="256"/>
        <end position="275"/>
    </location>
</feature>
<proteinExistence type="inferred from homology"/>
<dbReference type="SUPFAM" id="SSF103481">
    <property type="entry name" value="Multidrug resistance efflux transporter EmrE"/>
    <property type="match status" value="2"/>
</dbReference>
<feature type="transmembrane region" description="Helical" evidence="6">
    <location>
        <begin position="102"/>
        <end position="123"/>
    </location>
</feature>
<evidence type="ECO:0000313" key="8">
    <source>
        <dbReference type="EMBL" id="SDW32608.1"/>
    </source>
</evidence>
<feature type="transmembrane region" description="Helical" evidence="6">
    <location>
        <begin position="281"/>
        <end position="298"/>
    </location>
</feature>
<reference evidence="8 9" key="1">
    <citation type="submission" date="2016-10" db="EMBL/GenBank/DDBJ databases">
        <authorList>
            <person name="de Groot N.N."/>
        </authorList>
    </citation>
    <scope>NUCLEOTIDE SEQUENCE [LARGE SCALE GENOMIC DNA]</scope>
    <source>
        <strain evidence="8 9">CGMCC 1.7059</strain>
    </source>
</reference>
<evidence type="ECO:0000259" key="7">
    <source>
        <dbReference type="Pfam" id="PF00892"/>
    </source>
</evidence>
<comment type="similarity">
    <text evidence="2">Belongs to the EamA transporter family.</text>
</comment>
<evidence type="ECO:0000256" key="4">
    <source>
        <dbReference type="ARBA" id="ARBA00022989"/>
    </source>
</evidence>
<feature type="transmembrane region" description="Helical" evidence="6">
    <location>
        <begin position="187"/>
        <end position="210"/>
    </location>
</feature>
<sequence length="302" mass="32992">MLFTSISHSRLIAYVGLILTPLFWAGNAVVARAMSGQMPPLSMSFYRWLLALLIVLPLGLPAVWRQRRAVRDHWRTIAVLATFSVGAFNSLLYFAALTTSATNIALINTTIPVMIALLAWLMLGERTRPIQAIGIALAIVGIVMVVARGSWQTLARLDWHPGDLIMVLAVFCWGLFSVLLRRHALPLTSLAFLTVQIAFGLIAIAPFYLIDLLFLSGGFAVTSGNLLALLYFAVFPGILAYGFWNHAVHEVGPSKSALFMYLVPIFAAVMATLFLNEQLSWFHLAGAALILAGLLLATRAGR</sequence>
<evidence type="ECO:0000256" key="1">
    <source>
        <dbReference type="ARBA" id="ARBA00004141"/>
    </source>
</evidence>
<comment type="subcellular location">
    <subcellularLocation>
        <location evidence="1">Membrane</location>
        <topology evidence="1">Multi-pass membrane protein</topology>
    </subcellularLocation>
</comment>
<dbReference type="Gene3D" id="1.10.3730.20">
    <property type="match status" value="1"/>
</dbReference>
<dbReference type="EMBL" id="FNNE01000002">
    <property type="protein sequence ID" value="SDW32608.1"/>
    <property type="molecule type" value="Genomic_DNA"/>
</dbReference>
<dbReference type="AlphaFoldDB" id="A0A1H2SM03"/>
<organism evidence="8 9">
    <name type="scientific">Marinobacter mobilis</name>
    <dbReference type="NCBI Taxonomy" id="488533"/>
    <lineage>
        <taxon>Bacteria</taxon>
        <taxon>Pseudomonadati</taxon>
        <taxon>Pseudomonadota</taxon>
        <taxon>Gammaproteobacteria</taxon>
        <taxon>Pseudomonadales</taxon>
        <taxon>Marinobacteraceae</taxon>
        <taxon>Marinobacter</taxon>
    </lineage>
</organism>
<evidence type="ECO:0000256" key="5">
    <source>
        <dbReference type="ARBA" id="ARBA00023136"/>
    </source>
</evidence>
<dbReference type="STRING" id="488533.SAMN04487960_102170"/>
<keyword evidence="4 6" id="KW-1133">Transmembrane helix</keyword>
<evidence type="ECO:0000256" key="2">
    <source>
        <dbReference type="ARBA" id="ARBA00007362"/>
    </source>
</evidence>
<feature type="transmembrane region" description="Helical" evidence="6">
    <location>
        <begin position="76"/>
        <end position="96"/>
    </location>
</feature>
<dbReference type="InterPro" id="IPR037185">
    <property type="entry name" value="EmrE-like"/>
</dbReference>
<keyword evidence="5 6" id="KW-0472">Membrane</keyword>
<feature type="transmembrane region" description="Helical" evidence="6">
    <location>
        <begin position="12"/>
        <end position="33"/>
    </location>
</feature>
<accession>A0A1H2SM03</accession>
<dbReference type="GO" id="GO:0016020">
    <property type="term" value="C:membrane"/>
    <property type="evidence" value="ECO:0007669"/>
    <property type="project" value="UniProtKB-SubCell"/>
</dbReference>
<dbReference type="InterPro" id="IPR050638">
    <property type="entry name" value="AA-Vitamin_Transporters"/>
</dbReference>
<dbReference type="InterPro" id="IPR000620">
    <property type="entry name" value="EamA_dom"/>
</dbReference>
<feature type="transmembrane region" description="Helical" evidence="6">
    <location>
        <begin position="222"/>
        <end position="244"/>
    </location>
</feature>
<dbReference type="PANTHER" id="PTHR32322:SF2">
    <property type="entry name" value="EAMA DOMAIN-CONTAINING PROTEIN"/>
    <property type="match status" value="1"/>
</dbReference>
<feature type="transmembrane region" description="Helical" evidence="6">
    <location>
        <begin position="130"/>
        <end position="151"/>
    </location>
</feature>
<feature type="domain" description="EamA" evidence="7">
    <location>
        <begin position="161"/>
        <end position="298"/>
    </location>
</feature>
<name>A0A1H2SM03_9GAMM</name>
<feature type="transmembrane region" description="Helical" evidence="6">
    <location>
        <begin position="163"/>
        <end position="180"/>
    </location>
</feature>
<evidence type="ECO:0000256" key="6">
    <source>
        <dbReference type="SAM" id="Phobius"/>
    </source>
</evidence>
<dbReference type="PANTHER" id="PTHR32322">
    <property type="entry name" value="INNER MEMBRANE TRANSPORTER"/>
    <property type="match status" value="1"/>
</dbReference>
<feature type="transmembrane region" description="Helical" evidence="6">
    <location>
        <begin position="45"/>
        <end position="64"/>
    </location>
</feature>
<protein>
    <submittedName>
        <fullName evidence="8">Threonine/homoserine efflux transporter RhtA</fullName>
    </submittedName>
</protein>
<evidence type="ECO:0000256" key="3">
    <source>
        <dbReference type="ARBA" id="ARBA00022692"/>
    </source>
</evidence>
<feature type="domain" description="EamA" evidence="7">
    <location>
        <begin position="12"/>
        <end position="146"/>
    </location>
</feature>